<evidence type="ECO:0000256" key="1">
    <source>
        <dbReference type="SAM" id="MobiDB-lite"/>
    </source>
</evidence>
<dbReference type="AlphaFoldDB" id="K0RY21"/>
<name>K0RY21_THAOC</name>
<dbReference type="Proteomes" id="UP000266841">
    <property type="component" value="Unassembled WGS sequence"/>
</dbReference>
<sequence length="330" mass="35007">VQVVPEPPQGPPGRRPPPQLGQGAVVGPLPGPEDVAEPPADPAQGRADPARRVDRCGRQEGQHAEPQEVGSVDGPRRGAPSRRGRPGEARVRGRREGGQRRDGRAAEVAARSSARPAARRRRQRPRQRDEQRGEDRPPREADAVVEPVGQPPPRRPGRTSGSNRGRTARPGPGGGRAGPTPAGPRGDRGGTRGCESWRIVASLSCTYCLGALHHAIGRPPRQVGPDARKICRHLRLRFPSPRRAPPNSASVPADFAGVATRRVVHDPQAARPARVTAPQGKNWAGSASAPVAFGSSRSGSDCPIFARGAATVREAWLHPAPSSHLRSLDL</sequence>
<feature type="region of interest" description="Disordered" evidence="1">
    <location>
        <begin position="1"/>
        <end position="190"/>
    </location>
</feature>
<feature type="non-terminal residue" evidence="2">
    <location>
        <position position="1"/>
    </location>
</feature>
<feature type="compositionally biased region" description="Low complexity" evidence="1">
    <location>
        <begin position="158"/>
        <end position="170"/>
    </location>
</feature>
<feature type="compositionally biased region" description="Low complexity" evidence="1">
    <location>
        <begin position="106"/>
        <end position="116"/>
    </location>
</feature>
<evidence type="ECO:0000313" key="2">
    <source>
        <dbReference type="EMBL" id="EJK53701.1"/>
    </source>
</evidence>
<dbReference type="OMA" id="CESWRIV"/>
<feature type="compositionally biased region" description="Basic and acidic residues" evidence="1">
    <location>
        <begin position="48"/>
        <end position="66"/>
    </location>
</feature>
<feature type="compositionally biased region" description="Basic and acidic residues" evidence="1">
    <location>
        <begin position="85"/>
        <end position="105"/>
    </location>
</feature>
<evidence type="ECO:0000313" key="3">
    <source>
        <dbReference type="Proteomes" id="UP000266841"/>
    </source>
</evidence>
<keyword evidence="3" id="KW-1185">Reference proteome</keyword>
<protein>
    <submittedName>
        <fullName evidence="2">Uncharacterized protein</fullName>
    </submittedName>
</protein>
<feature type="compositionally biased region" description="Pro residues" evidence="1">
    <location>
        <begin position="1"/>
        <end position="19"/>
    </location>
</feature>
<reference evidence="2 3" key="1">
    <citation type="journal article" date="2012" name="Genome Biol.">
        <title>Genome and low-iron response of an oceanic diatom adapted to chronic iron limitation.</title>
        <authorList>
            <person name="Lommer M."/>
            <person name="Specht M."/>
            <person name="Roy A.S."/>
            <person name="Kraemer L."/>
            <person name="Andreson R."/>
            <person name="Gutowska M.A."/>
            <person name="Wolf J."/>
            <person name="Bergner S.V."/>
            <person name="Schilhabel M.B."/>
            <person name="Klostermeier U.C."/>
            <person name="Beiko R.G."/>
            <person name="Rosenstiel P."/>
            <person name="Hippler M."/>
            <person name="Laroche J."/>
        </authorList>
    </citation>
    <scope>NUCLEOTIDE SEQUENCE [LARGE SCALE GENOMIC DNA]</scope>
    <source>
        <strain evidence="2 3">CCMP1005</strain>
    </source>
</reference>
<feature type="compositionally biased region" description="Basic and acidic residues" evidence="1">
    <location>
        <begin position="126"/>
        <end position="142"/>
    </location>
</feature>
<accession>K0RY21</accession>
<comment type="caution">
    <text evidence="2">The sequence shown here is derived from an EMBL/GenBank/DDBJ whole genome shotgun (WGS) entry which is preliminary data.</text>
</comment>
<dbReference type="EMBL" id="AGNL01037216">
    <property type="protein sequence ID" value="EJK53701.1"/>
    <property type="molecule type" value="Genomic_DNA"/>
</dbReference>
<proteinExistence type="predicted"/>
<gene>
    <name evidence="2" type="ORF">THAOC_26803</name>
</gene>
<organism evidence="2 3">
    <name type="scientific">Thalassiosira oceanica</name>
    <name type="common">Marine diatom</name>
    <dbReference type="NCBI Taxonomy" id="159749"/>
    <lineage>
        <taxon>Eukaryota</taxon>
        <taxon>Sar</taxon>
        <taxon>Stramenopiles</taxon>
        <taxon>Ochrophyta</taxon>
        <taxon>Bacillariophyta</taxon>
        <taxon>Coscinodiscophyceae</taxon>
        <taxon>Thalassiosirophycidae</taxon>
        <taxon>Thalassiosirales</taxon>
        <taxon>Thalassiosiraceae</taxon>
        <taxon>Thalassiosira</taxon>
    </lineage>
</organism>